<keyword evidence="3" id="KW-1185">Reference proteome</keyword>
<reference evidence="2 3" key="1">
    <citation type="journal article" date="2019" name="Sci. Rep.">
        <title>Orb-weaving spider Araneus ventricosus genome elucidates the spidroin gene catalogue.</title>
        <authorList>
            <person name="Kono N."/>
            <person name="Nakamura H."/>
            <person name="Ohtoshi R."/>
            <person name="Moran D.A.P."/>
            <person name="Shinohara A."/>
            <person name="Yoshida Y."/>
            <person name="Fujiwara M."/>
            <person name="Mori M."/>
            <person name="Tomita M."/>
            <person name="Arakawa K."/>
        </authorList>
    </citation>
    <scope>NUCLEOTIDE SEQUENCE [LARGE SCALE GENOMIC DNA]</scope>
</reference>
<gene>
    <name evidence="2" type="ORF">AVEN_209331_1</name>
</gene>
<feature type="region of interest" description="Disordered" evidence="1">
    <location>
        <begin position="61"/>
        <end position="94"/>
    </location>
</feature>
<name>A0A4Y2CCJ1_ARAVE</name>
<dbReference type="EMBL" id="BGPR01000170">
    <property type="protein sequence ID" value="GBM01528.1"/>
    <property type="molecule type" value="Genomic_DNA"/>
</dbReference>
<proteinExistence type="predicted"/>
<dbReference type="Proteomes" id="UP000499080">
    <property type="component" value="Unassembled WGS sequence"/>
</dbReference>
<comment type="caution">
    <text evidence="2">The sequence shown here is derived from an EMBL/GenBank/DDBJ whole genome shotgun (WGS) entry which is preliminary data.</text>
</comment>
<evidence type="ECO:0000313" key="2">
    <source>
        <dbReference type="EMBL" id="GBM01528.1"/>
    </source>
</evidence>
<dbReference type="AlphaFoldDB" id="A0A4Y2CCJ1"/>
<organism evidence="2 3">
    <name type="scientific">Araneus ventricosus</name>
    <name type="common">Orbweaver spider</name>
    <name type="synonym">Epeira ventricosa</name>
    <dbReference type="NCBI Taxonomy" id="182803"/>
    <lineage>
        <taxon>Eukaryota</taxon>
        <taxon>Metazoa</taxon>
        <taxon>Ecdysozoa</taxon>
        <taxon>Arthropoda</taxon>
        <taxon>Chelicerata</taxon>
        <taxon>Arachnida</taxon>
        <taxon>Araneae</taxon>
        <taxon>Araneomorphae</taxon>
        <taxon>Entelegynae</taxon>
        <taxon>Araneoidea</taxon>
        <taxon>Araneidae</taxon>
        <taxon>Araneus</taxon>
    </lineage>
</organism>
<protein>
    <submittedName>
        <fullName evidence="2">Uncharacterized protein</fullName>
    </submittedName>
</protein>
<evidence type="ECO:0000313" key="3">
    <source>
        <dbReference type="Proteomes" id="UP000499080"/>
    </source>
</evidence>
<evidence type="ECO:0000256" key="1">
    <source>
        <dbReference type="SAM" id="MobiDB-lite"/>
    </source>
</evidence>
<accession>A0A4Y2CCJ1</accession>
<sequence length="94" mass="10135">MAGRSNARGGEVVSCAALIVGYNAFGHSNLRPCLLVIPICLGDIFLQTPLKPALFGRKQHELDSPNLGGHSPQHPTPFYSHPLRRTEMGRGCQG</sequence>